<evidence type="ECO:0000256" key="11">
    <source>
        <dbReference type="SAM" id="Phobius"/>
    </source>
</evidence>
<dbReference type="InterPro" id="IPR045886">
    <property type="entry name" value="ThiF/MoeB/HesA"/>
</dbReference>
<keyword evidence="3" id="KW-0436">Ligase</keyword>
<name>E0WT62_9ENTR</name>
<gene>
    <name evidence="13" type="primary">csdL</name>
    <name evidence="13" type="ORF">REG_1210</name>
</gene>
<proteinExistence type="inferred from homology"/>
<keyword evidence="7 11" id="KW-1133">Transmembrane helix</keyword>
<reference evidence="13" key="1">
    <citation type="journal article" date="2009" name="Environ. Microbiol.">
        <title>Dynamics of genome evolution in facultative symbionts of aphids.</title>
        <authorList>
            <person name="Degnan P.H."/>
            <person name="Leonardo T.E."/>
            <person name="Cass B.N."/>
            <person name="Hurwitz B."/>
            <person name="Stern D."/>
            <person name="Gibbs R.A."/>
            <person name="Richards S."/>
            <person name="Moran N.A."/>
        </authorList>
    </citation>
    <scope>NUCLEOTIDE SEQUENCE [LARGE SCALE GENOMIC DNA]</scope>
    <source>
        <strain evidence="13">LSR1</strain>
    </source>
</reference>
<evidence type="ECO:0000256" key="4">
    <source>
        <dbReference type="ARBA" id="ARBA00022692"/>
    </source>
</evidence>
<dbReference type="PANTHER" id="PTHR43267:SF1">
    <property type="entry name" value="TRNA THREONYLCARBAMOYLADENOSINE DEHYDRATASE"/>
    <property type="match status" value="1"/>
</dbReference>
<evidence type="ECO:0000256" key="2">
    <source>
        <dbReference type="ARBA" id="ARBA00009919"/>
    </source>
</evidence>
<comment type="subcellular location">
    <subcellularLocation>
        <location evidence="1">Membrane</location>
        <topology evidence="1">Single-pass membrane protein</topology>
    </subcellularLocation>
</comment>
<evidence type="ECO:0000256" key="6">
    <source>
        <dbReference type="ARBA" id="ARBA00022840"/>
    </source>
</evidence>
<dbReference type="CDD" id="cd00755">
    <property type="entry name" value="YgdL_like"/>
    <property type="match status" value="1"/>
</dbReference>
<dbReference type="InterPro" id="IPR035985">
    <property type="entry name" value="Ubiquitin-activating_enz"/>
</dbReference>
<dbReference type="GO" id="GO:0061503">
    <property type="term" value="F:tRNA threonylcarbamoyladenosine dehydratase"/>
    <property type="evidence" value="ECO:0007669"/>
    <property type="project" value="TreeGrafter"/>
</dbReference>
<dbReference type="EMBL" id="GL379592">
    <property type="protein sequence ID" value="EFL91747.1"/>
    <property type="molecule type" value="Genomic_DNA"/>
</dbReference>
<dbReference type="GO" id="GO:0016020">
    <property type="term" value="C:membrane"/>
    <property type="evidence" value="ECO:0007669"/>
    <property type="project" value="UniProtKB-SubCell"/>
</dbReference>
<keyword evidence="4 11" id="KW-0812">Transmembrane</keyword>
<comment type="similarity">
    <text evidence="2">Belongs to the HesA/MoeB/ThiF family.</text>
</comment>
<dbReference type="GO" id="GO:0061504">
    <property type="term" value="P:cyclic threonylcarbamoyladenosine biosynthetic process"/>
    <property type="evidence" value="ECO:0007669"/>
    <property type="project" value="TreeGrafter"/>
</dbReference>
<dbReference type="PANTHER" id="PTHR43267">
    <property type="entry name" value="TRNA THREONYLCARBAMOYLADENOSINE DEHYDRATASE"/>
    <property type="match status" value="1"/>
</dbReference>
<sequence length="287" mass="31205">MLALKNRDPYVMTKCSNTKNHHGIDQQRFGGIARLYGHQAQILFSRAHICVIGMGGVGSWAVEALARTGIGAITLIDMDDVCVTNTNRQNHAVRENIGQAKIAVMEQRILAINPHCQVKCIDDFITPENVVEMLDQNFSYVIDTIDSVRPKAALLAYCRRYAIPVITVGGAGGQIDPTRIAVLDLAKTVQDPLAASVRERLRRDFGVVKNSKGKLRIDCVSSSEPLTYPQIEGNLSRSSCTTEGSKRMDCASGFGAVTMVTATFGFIAVAHALKKMIAKATASQVIR</sequence>
<dbReference type="HOGENOM" id="CLU_013325_4_0_6"/>
<accession>E0WT62</accession>
<dbReference type="SUPFAM" id="SSF69572">
    <property type="entry name" value="Activating enzymes of the ubiquitin-like proteins"/>
    <property type="match status" value="1"/>
</dbReference>
<dbReference type="Pfam" id="PF00899">
    <property type="entry name" value="ThiF"/>
    <property type="match status" value="1"/>
</dbReference>
<evidence type="ECO:0000256" key="7">
    <source>
        <dbReference type="ARBA" id="ARBA00022989"/>
    </source>
</evidence>
<dbReference type="FunFam" id="3.40.50.720:FF:000096">
    <property type="entry name" value="tRNA cyclic N6-threonylcarbamoyladenosine(37) synthase TcdA"/>
    <property type="match status" value="1"/>
</dbReference>
<dbReference type="AlphaFoldDB" id="E0WT62"/>
<dbReference type="GO" id="GO:0008641">
    <property type="term" value="F:ubiquitin-like modifier activating enzyme activity"/>
    <property type="evidence" value="ECO:0007669"/>
    <property type="project" value="InterPro"/>
</dbReference>
<dbReference type="Gene3D" id="3.40.50.720">
    <property type="entry name" value="NAD(P)-binding Rossmann-like Domain"/>
    <property type="match status" value="1"/>
</dbReference>
<keyword evidence="6" id="KW-0067">ATP-binding</keyword>
<dbReference type="InterPro" id="IPR000594">
    <property type="entry name" value="ThiF_NAD_FAD-bd"/>
</dbReference>
<evidence type="ECO:0000256" key="1">
    <source>
        <dbReference type="ARBA" id="ARBA00004167"/>
    </source>
</evidence>
<evidence type="ECO:0000313" key="14">
    <source>
        <dbReference type="Proteomes" id="UP000005726"/>
    </source>
</evidence>
<dbReference type="NCBIfam" id="NF011696">
    <property type="entry name" value="PRK15116.1"/>
    <property type="match status" value="1"/>
</dbReference>
<evidence type="ECO:0000256" key="5">
    <source>
        <dbReference type="ARBA" id="ARBA00022741"/>
    </source>
</evidence>
<keyword evidence="5" id="KW-0547">Nucleotide-binding</keyword>
<feature type="transmembrane region" description="Helical" evidence="11">
    <location>
        <begin position="253"/>
        <end position="273"/>
    </location>
</feature>
<evidence type="ECO:0000256" key="10">
    <source>
        <dbReference type="ARBA" id="ARBA00083375"/>
    </source>
</evidence>
<dbReference type="Proteomes" id="UP000005726">
    <property type="component" value="Unassembled WGS sequence"/>
</dbReference>
<keyword evidence="8 11" id="KW-0472">Membrane</keyword>
<dbReference type="GO" id="GO:0005524">
    <property type="term" value="F:ATP binding"/>
    <property type="evidence" value="ECO:0007669"/>
    <property type="project" value="UniProtKB-KW"/>
</dbReference>
<evidence type="ECO:0000313" key="13">
    <source>
        <dbReference type="EMBL" id="EFL91747.1"/>
    </source>
</evidence>
<evidence type="ECO:0000259" key="12">
    <source>
        <dbReference type="Pfam" id="PF00899"/>
    </source>
</evidence>
<evidence type="ECO:0000256" key="9">
    <source>
        <dbReference type="ARBA" id="ARBA00074884"/>
    </source>
</evidence>
<feature type="domain" description="THIF-type NAD/FAD binding fold" evidence="12">
    <location>
        <begin position="35"/>
        <end position="279"/>
    </location>
</feature>
<protein>
    <recommendedName>
        <fullName evidence="9">tRNA threonylcarbamoyladenosine dehydratase</fullName>
    </recommendedName>
    <alternativeName>
        <fullName evidence="10">t(6)A37 dehydratase</fullName>
    </alternativeName>
</protein>
<evidence type="ECO:0000256" key="3">
    <source>
        <dbReference type="ARBA" id="ARBA00022598"/>
    </source>
</evidence>
<keyword evidence="14" id="KW-1185">Reference proteome</keyword>
<evidence type="ECO:0000256" key="8">
    <source>
        <dbReference type="ARBA" id="ARBA00023136"/>
    </source>
</evidence>
<organism evidence="13 14">
    <name type="scientific">Candidatus Regiella insecticola LSR1</name>
    <dbReference type="NCBI Taxonomy" id="663321"/>
    <lineage>
        <taxon>Bacteria</taxon>
        <taxon>Pseudomonadati</taxon>
        <taxon>Pseudomonadota</taxon>
        <taxon>Gammaproteobacteria</taxon>
        <taxon>Enterobacterales</taxon>
        <taxon>Enterobacteriaceae</taxon>
        <taxon>aphid secondary symbionts</taxon>
        <taxon>Candidatus Regiella</taxon>
    </lineage>
</organism>